<dbReference type="Gene3D" id="3.90.70.10">
    <property type="entry name" value="Cysteine proteinases"/>
    <property type="match status" value="1"/>
</dbReference>
<dbReference type="InterPro" id="IPR022118">
    <property type="entry name" value="Peptidase_C70_AvrRpt2"/>
</dbReference>
<name>A0ABT9RBM2_9ACTN</name>
<dbReference type="RefSeq" id="WP_306865581.1">
    <property type="nucleotide sequence ID" value="NZ_JAUSRB010000002.1"/>
</dbReference>
<dbReference type="Pfam" id="PF12385">
    <property type="entry name" value="Peptidase_C70"/>
    <property type="match status" value="1"/>
</dbReference>
<organism evidence="1 2">
    <name type="scientific">Streptosporangium brasiliense</name>
    <dbReference type="NCBI Taxonomy" id="47480"/>
    <lineage>
        <taxon>Bacteria</taxon>
        <taxon>Bacillati</taxon>
        <taxon>Actinomycetota</taxon>
        <taxon>Actinomycetes</taxon>
        <taxon>Streptosporangiales</taxon>
        <taxon>Streptosporangiaceae</taxon>
        <taxon>Streptosporangium</taxon>
    </lineage>
</organism>
<dbReference type="EMBL" id="JAUSRB010000002">
    <property type="protein sequence ID" value="MDP9865780.1"/>
    <property type="molecule type" value="Genomic_DNA"/>
</dbReference>
<evidence type="ECO:0000313" key="1">
    <source>
        <dbReference type="EMBL" id="MDP9865780.1"/>
    </source>
</evidence>
<sequence length="334" mass="36231">MALKAGDLAALGNTPITIRSGAFHNVHLRLDGRTVTSFTSSGGGTVNCQYGPTSSSERFRVRPQVDGSIALESVAFPNVYLRMDGSAVTAYTSSGGGTVNCQYGGAGPYEKFRVVNRDYDLVSLQSVAFPNVYLRMDGYLVNVYSSAGSGTVNCQYTGDGPNEMFVLDAVDEQRLDFAMQYQEQTYWCWSATAVSVAAFFNPATTWTQCSMVNAEFGLNTCCGPAASDTGSCNKPWYTDKALSRVGHYRDWLAGALSLNQIRVELQAPSPIGVRVQWRGGGGHAVVVRGCYNSGGVDYVSVADPWYGTSEVPYDTFRNNYQGSGLWDATYRTKR</sequence>
<gene>
    <name evidence="1" type="ORF">J2S55_005046</name>
</gene>
<evidence type="ECO:0000313" key="2">
    <source>
        <dbReference type="Proteomes" id="UP001230426"/>
    </source>
</evidence>
<comment type="caution">
    <text evidence="1">The sequence shown here is derived from an EMBL/GenBank/DDBJ whole genome shotgun (WGS) entry which is preliminary data.</text>
</comment>
<reference evidence="1 2" key="1">
    <citation type="submission" date="2023-07" db="EMBL/GenBank/DDBJ databases">
        <title>Sequencing the genomes of 1000 actinobacteria strains.</title>
        <authorList>
            <person name="Klenk H.-P."/>
        </authorList>
    </citation>
    <scope>NUCLEOTIDE SEQUENCE [LARGE SCALE GENOMIC DNA]</scope>
    <source>
        <strain evidence="1 2">DSM 44109</strain>
    </source>
</reference>
<dbReference type="Proteomes" id="UP001230426">
    <property type="component" value="Unassembled WGS sequence"/>
</dbReference>
<dbReference type="CDD" id="cd00257">
    <property type="entry name" value="beta-trefoil_FSCN-like"/>
    <property type="match status" value="1"/>
</dbReference>
<protein>
    <recommendedName>
        <fullName evidence="3">Peptidase C39-like domain-containing protein</fullName>
    </recommendedName>
</protein>
<proteinExistence type="predicted"/>
<accession>A0ABT9RBM2</accession>
<dbReference type="Gene3D" id="2.80.10.50">
    <property type="match status" value="1"/>
</dbReference>
<evidence type="ECO:0008006" key="3">
    <source>
        <dbReference type="Google" id="ProtNLM"/>
    </source>
</evidence>
<keyword evidence="2" id="KW-1185">Reference proteome</keyword>